<dbReference type="OrthoDB" id="372081at2157"/>
<reference evidence="7 8" key="1">
    <citation type="submission" date="2020-07" db="EMBL/GenBank/DDBJ databases">
        <title>Gai3-2, isolated from salt lake.</title>
        <authorList>
            <person name="Cui H."/>
            <person name="Shi X."/>
        </authorList>
    </citation>
    <scope>NUCLEOTIDE SEQUENCE [LARGE SCALE GENOMIC DNA]</scope>
    <source>
        <strain evidence="7 8">Gai3-2</strain>
    </source>
</reference>
<dbReference type="SFLD" id="SFLDF00010">
    <property type="entry name" value="dipeptide_epimerase"/>
    <property type="match status" value="1"/>
</dbReference>
<dbReference type="PANTHER" id="PTHR48080:SF3">
    <property type="entry name" value="ENOLASE SUPERFAMILY MEMBER DDB_G0284701"/>
    <property type="match status" value="1"/>
</dbReference>
<gene>
    <name evidence="7" type="ORF">HUG10_10120</name>
</gene>
<dbReference type="InterPro" id="IPR013341">
    <property type="entry name" value="Mandelate_racemase_N_dom"/>
</dbReference>
<keyword evidence="3" id="KW-0479">Metal-binding</keyword>
<comment type="similarity">
    <text evidence="2">Belongs to the mandelate racemase/muconate lactonizing enzyme family.</text>
</comment>
<dbReference type="SFLD" id="SFLDG00180">
    <property type="entry name" value="muconate_cycloisomerase"/>
    <property type="match status" value="2"/>
</dbReference>
<dbReference type="InterPro" id="IPR029017">
    <property type="entry name" value="Enolase-like_N"/>
</dbReference>
<dbReference type="SFLD" id="SFLDF00009">
    <property type="entry name" value="o-succinylbenzoate_synthase"/>
    <property type="match status" value="1"/>
</dbReference>
<keyword evidence="8" id="KW-1185">Reference proteome</keyword>
<dbReference type="CDD" id="cd03319">
    <property type="entry name" value="L-Ala-DL-Glu_epimerase"/>
    <property type="match status" value="1"/>
</dbReference>
<evidence type="ECO:0000259" key="6">
    <source>
        <dbReference type="SMART" id="SM00922"/>
    </source>
</evidence>
<dbReference type="SFLD" id="SFLDS00001">
    <property type="entry name" value="Enolase"/>
    <property type="match status" value="2"/>
</dbReference>
<comment type="cofactor">
    <cofactor evidence="1">
        <name>Mg(2+)</name>
        <dbReference type="ChEBI" id="CHEBI:18420"/>
    </cofactor>
</comment>
<feature type="domain" description="Mandelate racemase/muconate lactonizing enzyme C-terminal" evidence="6">
    <location>
        <begin position="155"/>
        <end position="248"/>
    </location>
</feature>
<dbReference type="AlphaFoldDB" id="A0A7D5GLB4"/>
<evidence type="ECO:0000313" key="8">
    <source>
        <dbReference type="Proteomes" id="UP000509750"/>
    </source>
</evidence>
<dbReference type="Gene3D" id="3.30.390.10">
    <property type="entry name" value="Enolase-like, N-terminal domain"/>
    <property type="match status" value="1"/>
</dbReference>
<dbReference type="SMART" id="SM00922">
    <property type="entry name" value="MR_MLE"/>
    <property type="match status" value="1"/>
</dbReference>
<dbReference type="GO" id="GO:0016855">
    <property type="term" value="F:racemase and epimerase activity, acting on amino acids and derivatives"/>
    <property type="evidence" value="ECO:0007669"/>
    <property type="project" value="InterPro"/>
</dbReference>
<dbReference type="Pfam" id="PF02746">
    <property type="entry name" value="MR_MLE_N"/>
    <property type="match status" value="1"/>
</dbReference>
<accession>A0A7D5GLB4</accession>
<dbReference type="KEGG" id="halg:HUG10_10120"/>
<dbReference type="SUPFAM" id="SSF51604">
    <property type="entry name" value="Enolase C-terminal domain-like"/>
    <property type="match status" value="1"/>
</dbReference>
<dbReference type="SUPFAM" id="SSF54826">
    <property type="entry name" value="Enolase N-terminal domain-like"/>
    <property type="match status" value="1"/>
</dbReference>
<dbReference type="PANTHER" id="PTHR48080">
    <property type="entry name" value="D-GALACTONATE DEHYDRATASE-RELATED"/>
    <property type="match status" value="1"/>
</dbReference>
<dbReference type="InterPro" id="IPR013342">
    <property type="entry name" value="Mandelate_racemase_C"/>
</dbReference>
<dbReference type="InterPro" id="IPR036849">
    <property type="entry name" value="Enolase-like_C_sf"/>
</dbReference>
<dbReference type="InterPro" id="IPR034603">
    <property type="entry name" value="Dipeptide_epimerase"/>
</dbReference>
<protein>
    <submittedName>
        <fullName evidence="7">Dipeptide epimerase</fullName>
    </submittedName>
</protein>
<dbReference type="Gene3D" id="3.20.20.120">
    <property type="entry name" value="Enolase-like C-terminal domain"/>
    <property type="match status" value="1"/>
</dbReference>
<dbReference type="Proteomes" id="UP000509750">
    <property type="component" value="Chromosome"/>
</dbReference>
<keyword evidence="4" id="KW-0460">Magnesium</keyword>
<name>A0A7D5GLB4_9EURY</name>
<dbReference type="GO" id="GO:0046872">
    <property type="term" value="F:metal ion binding"/>
    <property type="evidence" value="ECO:0007669"/>
    <property type="project" value="UniProtKB-KW"/>
</dbReference>
<organism evidence="7 8">
    <name type="scientific">Halorarum halophilum</name>
    <dbReference type="NCBI Taxonomy" id="2743090"/>
    <lineage>
        <taxon>Archaea</taxon>
        <taxon>Methanobacteriati</taxon>
        <taxon>Methanobacteriota</taxon>
        <taxon>Stenosarchaea group</taxon>
        <taxon>Halobacteria</taxon>
        <taxon>Halobacteriales</taxon>
        <taxon>Haloferacaceae</taxon>
        <taxon>Halorarum</taxon>
    </lineage>
</organism>
<proteinExistence type="inferred from homology"/>
<dbReference type="RefSeq" id="WP_179169462.1">
    <property type="nucleotide sequence ID" value="NZ_CP058529.1"/>
</dbReference>
<dbReference type="InterPro" id="IPR034593">
    <property type="entry name" value="DgoD-like"/>
</dbReference>
<evidence type="ECO:0000256" key="4">
    <source>
        <dbReference type="ARBA" id="ARBA00022842"/>
    </source>
</evidence>
<evidence type="ECO:0000256" key="1">
    <source>
        <dbReference type="ARBA" id="ARBA00001946"/>
    </source>
</evidence>
<evidence type="ECO:0000256" key="3">
    <source>
        <dbReference type="ARBA" id="ARBA00022723"/>
    </source>
</evidence>
<evidence type="ECO:0000256" key="2">
    <source>
        <dbReference type="ARBA" id="ARBA00008031"/>
    </source>
</evidence>
<keyword evidence="5" id="KW-0413">Isomerase</keyword>
<evidence type="ECO:0000313" key="7">
    <source>
        <dbReference type="EMBL" id="QLG27887.1"/>
    </source>
</evidence>
<dbReference type="Pfam" id="PF13378">
    <property type="entry name" value="MR_MLE_C"/>
    <property type="match status" value="1"/>
</dbReference>
<dbReference type="EMBL" id="CP058529">
    <property type="protein sequence ID" value="QLG27887.1"/>
    <property type="molecule type" value="Genomic_DNA"/>
</dbReference>
<evidence type="ECO:0000256" key="5">
    <source>
        <dbReference type="ARBA" id="ARBA00023235"/>
    </source>
</evidence>
<sequence>MSLSTSFERVSLPLEHDFTISRGTQTEAENVVVRISDSEAQSASCSRTQSGDEGAMTGVGAAAPAAHYGETAATVEAVLPDLLAVVEEVDDPHALAEVEGRMRTVVEDNPAARCAVSIALHDLAAKRLGVPLHRLWGLNAADAPDTSFTIGLDDLDAMREKTQEAVDADYGILKLKLGTDRDRELVEAVREEAPDATIRVDANEAWTPRETVEKSRWLADLGVEFVEQPVPADEPEGLKFAYERSELPIAADESCVTLADVPRIADRCDVANLKLMKCGGLLEAKRMIHAARAHGLEVMLGCMVETNAAIAAGCQLAPLLDYADLDGSLLLAEDPFEGVPVPEGRIDLAGLTRNGTGAVER</sequence>
<dbReference type="GeneID" id="56029191"/>
<dbReference type="InterPro" id="IPR029065">
    <property type="entry name" value="Enolase_C-like"/>
</dbReference>